<proteinExistence type="predicted"/>
<dbReference type="RefSeq" id="WP_273925912.1">
    <property type="nucleotide sequence ID" value="NZ_JAQSIO010000002.1"/>
</dbReference>
<keyword evidence="2" id="KW-1185">Reference proteome</keyword>
<reference evidence="1 2" key="1">
    <citation type="submission" date="2023-02" db="EMBL/GenBank/DDBJ databases">
        <title>Bacterial whole genome sequence for Curvibacter sp. HBC28.</title>
        <authorList>
            <person name="Le V."/>
            <person name="Ko S.-R."/>
            <person name="Ahn C.-Y."/>
            <person name="Oh H.-M."/>
        </authorList>
    </citation>
    <scope>NUCLEOTIDE SEQUENCE [LARGE SCALE GENOMIC DNA]</scope>
    <source>
        <strain evidence="1 2">HBC28</strain>
    </source>
</reference>
<name>A0ABT5MEH0_9BURK</name>
<sequence>MPTALSTLAGAQVPLWISGTTYPQYFVVRSPADQQLYLRRTNGAGTTDPASDSTNWQPEGARPVKSRQIAYVSFQGTTGTATISAVNTAKCHLENIGAKIAPGGGSFETCMPVLTNSTTLTVTRDATNSTVVSSVGIQITEYY</sequence>
<dbReference type="EMBL" id="JAQSIO010000002">
    <property type="protein sequence ID" value="MDD0814292.1"/>
    <property type="molecule type" value="Genomic_DNA"/>
</dbReference>
<accession>A0ABT5MEH0</accession>
<protein>
    <submittedName>
        <fullName evidence="1">Uncharacterized protein</fullName>
    </submittedName>
</protein>
<organism evidence="1 2">
    <name type="scientific">Curvibacter microcysteis</name>
    <dbReference type="NCBI Taxonomy" id="3026419"/>
    <lineage>
        <taxon>Bacteria</taxon>
        <taxon>Pseudomonadati</taxon>
        <taxon>Pseudomonadota</taxon>
        <taxon>Betaproteobacteria</taxon>
        <taxon>Burkholderiales</taxon>
        <taxon>Comamonadaceae</taxon>
        <taxon>Curvibacter</taxon>
    </lineage>
</organism>
<evidence type="ECO:0000313" key="2">
    <source>
        <dbReference type="Proteomes" id="UP001528672"/>
    </source>
</evidence>
<gene>
    <name evidence="1" type="ORF">PSQ39_06580</name>
</gene>
<dbReference type="Proteomes" id="UP001528672">
    <property type="component" value="Unassembled WGS sequence"/>
</dbReference>
<evidence type="ECO:0000313" key="1">
    <source>
        <dbReference type="EMBL" id="MDD0814292.1"/>
    </source>
</evidence>
<comment type="caution">
    <text evidence="1">The sequence shown here is derived from an EMBL/GenBank/DDBJ whole genome shotgun (WGS) entry which is preliminary data.</text>
</comment>